<proteinExistence type="inferred from homology"/>
<evidence type="ECO:0000256" key="7">
    <source>
        <dbReference type="ARBA" id="ARBA00023136"/>
    </source>
</evidence>
<keyword evidence="5 8" id="KW-0812">Transmembrane</keyword>
<keyword evidence="3" id="KW-0813">Transport</keyword>
<comment type="caution">
    <text evidence="9">The sequence shown here is derived from an EMBL/GenBank/DDBJ whole genome shotgun (WGS) entry which is preliminary data.</text>
</comment>
<dbReference type="PANTHER" id="PTHR30269:SF37">
    <property type="entry name" value="MEMBRANE TRANSPORTER PROTEIN"/>
    <property type="match status" value="1"/>
</dbReference>
<feature type="transmembrane region" description="Helical" evidence="8">
    <location>
        <begin position="40"/>
        <end position="61"/>
    </location>
</feature>
<dbReference type="RefSeq" id="WP_267992709.1">
    <property type="nucleotide sequence ID" value="NZ_JAPJZI010000001.1"/>
</dbReference>
<reference evidence="9" key="1">
    <citation type="submission" date="2022-11" db="EMBL/GenBank/DDBJ databases">
        <title>Draft genome sequence of Hoeflea poritis E7-10 and Hoeflea prorocentri PM5-8, separated from scleractinian coral Porites lutea and marine dinoflagellate.</title>
        <authorList>
            <person name="Zhang G."/>
            <person name="Wei Q."/>
            <person name="Cai L."/>
        </authorList>
    </citation>
    <scope>NUCLEOTIDE SEQUENCE</scope>
    <source>
        <strain evidence="9">PM5-8</strain>
    </source>
</reference>
<dbReference type="PANTHER" id="PTHR30269">
    <property type="entry name" value="TRANSMEMBRANE PROTEIN YFCA"/>
    <property type="match status" value="1"/>
</dbReference>
<dbReference type="AlphaFoldDB" id="A0A9X3UQ08"/>
<feature type="transmembrane region" description="Helical" evidence="8">
    <location>
        <begin position="73"/>
        <end position="92"/>
    </location>
</feature>
<evidence type="ECO:0000256" key="5">
    <source>
        <dbReference type="ARBA" id="ARBA00022692"/>
    </source>
</evidence>
<keyword evidence="7 8" id="KW-0472">Membrane</keyword>
<dbReference type="GO" id="GO:0005886">
    <property type="term" value="C:plasma membrane"/>
    <property type="evidence" value="ECO:0007669"/>
    <property type="project" value="UniProtKB-SubCell"/>
</dbReference>
<accession>A0A9X3UQ08</accession>
<feature type="transmembrane region" description="Helical" evidence="8">
    <location>
        <begin position="198"/>
        <end position="216"/>
    </location>
</feature>
<evidence type="ECO:0000313" key="10">
    <source>
        <dbReference type="Proteomes" id="UP001151234"/>
    </source>
</evidence>
<dbReference type="Pfam" id="PF01925">
    <property type="entry name" value="TauE"/>
    <property type="match status" value="1"/>
</dbReference>
<dbReference type="InterPro" id="IPR052017">
    <property type="entry name" value="TSUP"/>
</dbReference>
<evidence type="ECO:0000256" key="2">
    <source>
        <dbReference type="ARBA" id="ARBA00009142"/>
    </source>
</evidence>
<dbReference type="EMBL" id="JAPJZI010000001">
    <property type="protein sequence ID" value="MDA5400891.1"/>
    <property type="molecule type" value="Genomic_DNA"/>
</dbReference>
<organism evidence="9 10">
    <name type="scientific">Hoeflea prorocentri</name>
    <dbReference type="NCBI Taxonomy" id="1922333"/>
    <lineage>
        <taxon>Bacteria</taxon>
        <taxon>Pseudomonadati</taxon>
        <taxon>Pseudomonadota</taxon>
        <taxon>Alphaproteobacteria</taxon>
        <taxon>Hyphomicrobiales</taxon>
        <taxon>Rhizobiaceae</taxon>
        <taxon>Hoeflea</taxon>
    </lineage>
</organism>
<evidence type="ECO:0000313" key="9">
    <source>
        <dbReference type="EMBL" id="MDA5400891.1"/>
    </source>
</evidence>
<name>A0A9X3UQ08_9HYPH</name>
<keyword evidence="6 8" id="KW-1133">Transmembrane helix</keyword>
<evidence type="ECO:0000256" key="1">
    <source>
        <dbReference type="ARBA" id="ARBA00004651"/>
    </source>
</evidence>
<dbReference type="Proteomes" id="UP001151234">
    <property type="component" value="Unassembled WGS sequence"/>
</dbReference>
<feature type="transmembrane region" description="Helical" evidence="8">
    <location>
        <begin position="7"/>
        <end position="34"/>
    </location>
</feature>
<evidence type="ECO:0000256" key="3">
    <source>
        <dbReference type="ARBA" id="ARBA00022448"/>
    </source>
</evidence>
<dbReference type="InterPro" id="IPR002781">
    <property type="entry name" value="TM_pro_TauE-like"/>
</dbReference>
<evidence type="ECO:0000256" key="6">
    <source>
        <dbReference type="ARBA" id="ARBA00022989"/>
    </source>
</evidence>
<gene>
    <name evidence="9" type="ORF">OQ273_20125</name>
</gene>
<feature type="transmembrane region" description="Helical" evidence="8">
    <location>
        <begin position="98"/>
        <end position="117"/>
    </location>
</feature>
<evidence type="ECO:0000256" key="4">
    <source>
        <dbReference type="ARBA" id="ARBA00022475"/>
    </source>
</evidence>
<feature type="transmembrane region" description="Helical" evidence="8">
    <location>
        <begin position="167"/>
        <end position="186"/>
    </location>
</feature>
<protein>
    <recommendedName>
        <fullName evidence="8">Probable membrane transporter protein</fullName>
    </recommendedName>
</protein>
<evidence type="ECO:0000256" key="8">
    <source>
        <dbReference type="RuleBase" id="RU363041"/>
    </source>
</evidence>
<sequence>MTLPTEFYVVAAVAVLLTGLSKSGFGGGLGIMAVPLMSLFVAPQFAAATMMPILLAMDIIIVWRYRHDWSAPVVRLLLPGAIIGLGAGALAFHHVDAALIRFAVGLLALSFVAQYVLSRRRYDGDRAARNETVLALGAVSGFASFIAHAGGPPVKGFLLRKRLEKSAFVGTNTIFFFLLNATKAVAYGALGHYSAESLGLSLTLSPILVLGVLIGFKLHGLIDQTRFTAVVYTLLAVTGSKLVWDSVPLLLQPATG</sequence>
<keyword evidence="10" id="KW-1185">Reference proteome</keyword>
<keyword evidence="4 8" id="KW-1003">Cell membrane</keyword>
<comment type="subcellular location">
    <subcellularLocation>
        <location evidence="1 8">Cell membrane</location>
        <topology evidence="1 8">Multi-pass membrane protein</topology>
    </subcellularLocation>
</comment>
<comment type="similarity">
    <text evidence="2 8">Belongs to the 4-toluene sulfonate uptake permease (TSUP) (TC 2.A.102) family.</text>
</comment>